<keyword evidence="3" id="KW-1185">Reference proteome</keyword>
<organism evidence="2 3">
    <name type="scientific">Ophiostoma piceae (strain UAMH 11346)</name>
    <name type="common">Sap stain fungus</name>
    <dbReference type="NCBI Taxonomy" id="1262450"/>
    <lineage>
        <taxon>Eukaryota</taxon>
        <taxon>Fungi</taxon>
        <taxon>Dikarya</taxon>
        <taxon>Ascomycota</taxon>
        <taxon>Pezizomycotina</taxon>
        <taxon>Sordariomycetes</taxon>
        <taxon>Sordariomycetidae</taxon>
        <taxon>Ophiostomatales</taxon>
        <taxon>Ophiostomataceae</taxon>
        <taxon>Ophiostoma</taxon>
    </lineage>
</organism>
<dbReference type="EMBL" id="KE148168">
    <property type="protein sequence ID" value="EPE03432.1"/>
    <property type="molecule type" value="Genomic_DNA"/>
</dbReference>
<proteinExistence type="predicted"/>
<dbReference type="OrthoDB" id="10627073at2759"/>
<dbReference type="Proteomes" id="UP000016923">
    <property type="component" value="Unassembled WGS sequence"/>
</dbReference>
<dbReference type="HOGENOM" id="CLU_384534_0_0_1"/>
<evidence type="ECO:0000313" key="3">
    <source>
        <dbReference type="Proteomes" id="UP000016923"/>
    </source>
</evidence>
<gene>
    <name evidence="2" type="ORF">F503_07735</name>
</gene>
<evidence type="ECO:0008006" key="4">
    <source>
        <dbReference type="Google" id="ProtNLM"/>
    </source>
</evidence>
<accession>S3BSJ8</accession>
<dbReference type="VEuPathDB" id="FungiDB:F503_07735"/>
<feature type="transmembrane region" description="Helical" evidence="1">
    <location>
        <begin position="694"/>
        <end position="711"/>
    </location>
</feature>
<keyword evidence="1" id="KW-1133">Transmembrane helix</keyword>
<name>S3BSJ8_OPHP1</name>
<protein>
    <recommendedName>
        <fullName evidence="4">NAD-specific glutamate dehydrogenase</fullName>
    </recommendedName>
</protein>
<feature type="transmembrane region" description="Helical" evidence="1">
    <location>
        <begin position="617"/>
        <end position="638"/>
    </location>
</feature>
<dbReference type="AlphaFoldDB" id="S3BSJ8"/>
<feature type="transmembrane region" description="Helical" evidence="1">
    <location>
        <begin position="583"/>
        <end position="605"/>
    </location>
</feature>
<evidence type="ECO:0000256" key="1">
    <source>
        <dbReference type="SAM" id="Phobius"/>
    </source>
</evidence>
<evidence type="ECO:0000313" key="2">
    <source>
        <dbReference type="EMBL" id="EPE03432.1"/>
    </source>
</evidence>
<feature type="transmembrane region" description="Helical" evidence="1">
    <location>
        <begin position="658"/>
        <end position="682"/>
    </location>
</feature>
<keyword evidence="1" id="KW-0472">Membrane</keyword>
<reference evidence="2 3" key="1">
    <citation type="journal article" date="2013" name="BMC Genomics">
        <title>The genome and transcriptome of the pine saprophyte Ophiostoma piceae, and a comparison with the bark beetle-associated pine pathogen Grosmannia clavigera.</title>
        <authorList>
            <person name="Haridas S."/>
            <person name="Wang Y."/>
            <person name="Lim L."/>
            <person name="Massoumi Alamouti S."/>
            <person name="Jackman S."/>
            <person name="Docking R."/>
            <person name="Robertson G."/>
            <person name="Birol I."/>
            <person name="Bohlmann J."/>
            <person name="Breuil C."/>
        </authorList>
    </citation>
    <scope>NUCLEOTIDE SEQUENCE [LARGE SCALE GENOMIC DNA]</scope>
    <source>
        <strain evidence="2 3">UAMH 11346</strain>
    </source>
</reference>
<keyword evidence="1" id="KW-0812">Transmembrane</keyword>
<sequence length="719" mass="77335">MGFSLISSFHSSSRIALLELPAVRRLVAAHLDLDGHRRLAALADLDLLVLALNRRDAADADDLLLLGCRVRLDDGERRVHAQVALHDIDADDDRRGLVEHGHGAQHAREHGQHLGLLLLLLAQQGHVLREGVEQVVDNVGREDLDVLVVGILRRLLVDLDVEAQHHGVVGRLLQHHTALHDVALVHRADADVGHGDLAVLQEVQQRLERAQRRRLHADAAARLLDTVEHGRQVALDLLLQVLLVVVLADDQQARAGNGALETRGADLDTHGGLDLLVVHVRRAHAQLAQRRRRQQRTNVCLDDTLDTAQDNAVALAQDTVGQDDVDGHAETLNGLDLQHGGLHLGQVHERVGHALLGQLHEQLQHVGDTLAGVGRRGHQRDVARHVLVLVEELGVEALLGERDLGGLETLGKLVLHAAVLQRQTVLEAVVVDLLPAVQTIDLVERHNKGRAAVAQHAHGLERLRLEAVHDVDDEDRNVAQRRTTRAQVGERLVTGRVDDQQAGHLEVERAVLVDDGRLLLDGVDGEVRGADLLRDATSFALLDVGLAHLVEQLGLAGVDVAHDAADGRAQVIAVGSGRGPGSLVVGLLLRGGLALFGFLGDLLGVQAGALRRLGQRLLLVDLVVLAASAALLVLRGLLGLGTAVQRTDLDAGSHHLLQLLLVAGLGLLLCLGHVLALLLELLNTLLLALLLHRPLLLLALGVLGLLALNLFQTRLLLGS</sequence>